<dbReference type="Pfam" id="PF00230">
    <property type="entry name" value="MIP"/>
    <property type="match status" value="1"/>
</dbReference>
<dbReference type="InterPro" id="IPR023266">
    <property type="entry name" value="Aquaporin_11"/>
</dbReference>
<organism evidence="8 9">
    <name type="scientific">Chanos chanos</name>
    <name type="common">Milkfish</name>
    <name type="synonym">Mugil chanos</name>
    <dbReference type="NCBI Taxonomy" id="29144"/>
    <lineage>
        <taxon>Eukaryota</taxon>
        <taxon>Metazoa</taxon>
        <taxon>Chordata</taxon>
        <taxon>Craniata</taxon>
        <taxon>Vertebrata</taxon>
        <taxon>Euteleostomi</taxon>
        <taxon>Actinopterygii</taxon>
        <taxon>Neopterygii</taxon>
        <taxon>Teleostei</taxon>
        <taxon>Ostariophysi</taxon>
        <taxon>Gonorynchiformes</taxon>
        <taxon>Chanidae</taxon>
        <taxon>Chanos</taxon>
    </lineage>
</organism>
<dbReference type="PANTHER" id="PTHR21191:SF7">
    <property type="entry name" value="AQUAPORIN-11"/>
    <property type="match status" value="1"/>
</dbReference>
<dbReference type="GO" id="GO:0016020">
    <property type="term" value="C:membrane"/>
    <property type="evidence" value="ECO:0007669"/>
    <property type="project" value="UniProtKB-SubCell"/>
</dbReference>
<accession>A0A6J2URQ4</accession>
<feature type="transmembrane region" description="Helical" evidence="6">
    <location>
        <begin position="229"/>
        <end position="250"/>
    </location>
</feature>
<evidence type="ECO:0000256" key="2">
    <source>
        <dbReference type="ARBA" id="ARBA00005900"/>
    </source>
</evidence>
<evidence type="ECO:0000256" key="3">
    <source>
        <dbReference type="ARBA" id="ARBA00022692"/>
    </source>
</evidence>
<dbReference type="GeneID" id="115805960"/>
<keyword evidence="4 6" id="KW-1133">Transmembrane helix</keyword>
<evidence type="ECO:0000313" key="8">
    <source>
        <dbReference type="Proteomes" id="UP000504632"/>
    </source>
</evidence>
<dbReference type="FunCoup" id="A0A6J2URQ4">
    <property type="interactions" value="229"/>
</dbReference>
<dbReference type="Proteomes" id="UP000504632">
    <property type="component" value="Chromosome 2"/>
</dbReference>
<protein>
    <recommendedName>
        <fullName evidence="6">Aquaporin</fullName>
    </recommendedName>
</protein>
<name>A0A6J2URQ4_CHACN</name>
<keyword evidence="7" id="KW-0813">Transport</keyword>
<dbReference type="PIRSF" id="PIRSF017529">
    <property type="entry name" value="Aquaporin_11/12"/>
    <property type="match status" value="1"/>
</dbReference>
<evidence type="ECO:0000313" key="9">
    <source>
        <dbReference type="RefSeq" id="XP_030622533.1"/>
    </source>
</evidence>
<dbReference type="PANTHER" id="PTHR21191">
    <property type="entry name" value="AQUAPORIN"/>
    <property type="match status" value="1"/>
</dbReference>
<evidence type="ECO:0000256" key="6">
    <source>
        <dbReference type="PIRNR" id="PIRNR017529"/>
    </source>
</evidence>
<comment type="subcellular location">
    <subcellularLocation>
        <location evidence="1">Membrane</location>
        <topology evidence="1">Multi-pass membrane protein</topology>
    </subcellularLocation>
</comment>
<sequence>MADISVSLSLLVGIVLLSEITRRTVLKLFARTDYGIYLVEFVSSFQLYACTHELKMLGEVGRIEPQIGLTLTYLISVVHGLTFHGAVGNPSGTLEHVYRRRFSGRCALGRIICQFLAAIVARALAPYIWALGLSDLHIRHKLFGFKCISPIRDPLLKAAVVELGCAFAVHTATAHMQGVDDKYRVHAIAALITTLVYAAGSLTGAVFNPALAFSTQFPCSGNTFAEYTFVYWLGPILGMVCSLLLHDGIFPHLSGKRTYRKDLNFNANKRKKIK</sequence>
<dbReference type="PRINTS" id="PR00783">
    <property type="entry name" value="MINTRINSICP"/>
</dbReference>
<dbReference type="InterPro" id="IPR000425">
    <property type="entry name" value="MIP"/>
</dbReference>
<comment type="caution">
    <text evidence="6">Lacks conserved residue(s) required for the propagation of feature annotation.</text>
</comment>
<keyword evidence="3 6" id="KW-0812">Transmembrane</keyword>
<evidence type="ECO:0000256" key="5">
    <source>
        <dbReference type="ARBA" id="ARBA00023136"/>
    </source>
</evidence>
<evidence type="ECO:0000256" key="4">
    <source>
        <dbReference type="ARBA" id="ARBA00022989"/>
    </source>
</evidence>
<dbReference type="GO" id="GO:0015267">
    <property type="term" value="F:channel activity"/>
    <property type="evidence" value="ECO:0007669"/>
    <property type="project" value="InterPro"/>
</dbReference>
<comment type="similarity">
    <text evidence="2">Belongs to the MIP/aquaporin (TC 1.A.8) family. AQP11/AQP12 subfamily.</text>
</comment>
<feature type="transmembrane region" description="Helical" evidence="6">
    <location>
        <begin position="107"/>
        <end position="131"/>
    </location>
</feature>
<evidence type="ECO:0000256" key="7">
    <source>
        <dbReference type="RuleBase" id="RU000477"/>
    </source>
</evidence>
<dbReference type="InParanoid" id="A0A6J2URQ4"/>
<dbReference type="PRINTS" id="PR02024">
    <property type="entry name" value="AQUAPORIN11"/>
</dbReference>
<dbReference type="RefSeq" id="XP_030622533.1">
    <property type="nucleotide sequence ID" value="XM_030766673.1"/>
</dbReference>
<gene>
    <name evidence="9" type="primary">aqp11</name>
</gene>
<dbReference type="SUPFAM" id="SSF81338">
    <property type="entry name" value="Aquaporin-like"/>
    <property type="match status" value="1"/>
</dbReference>
<reference evidence="9" key="1">
    <citation type="submission" date="2025-08" db="UniProtKB">
        <authorList>
            <consortium name="RefSeq"/>
        </authorList>
    </citation>
    <scope>IDENTIFICATION</scope>
</reference>
<feature type="transmembrane region" description="Helical" evidence="6">
    <location>
        <begin position="185"/>
        <end position="209"/>
    </location>
</feature>
<dbReference type="AlphaFoldDB" id="A0A6J2URQ4"/>
<dbReference type="Gene3D" id="1.20.1080.10">
    <property type="entry name" value="Glycerol uptake facilitator protein"/>
    <property type="match status" value="1"/>
</dbReference>
<dbReference type="InterPro" id="IPR051883">
    <property type="entry name" value="AQP11/12_channel"/>
</dbReference>
<dbReference type="CTD" id="282679"/>
<dbReference type="GO" id="GO:0005737">
    <property type="term" value="C:cytoplasm"/>
    <property type="evidence" value="ECO:0007669"/>
    <property type="project" value="TreeGrafter"/>
</dbReference>
<proteinExistence type="inferred from homology"/>
<keyword evidence="5 6" id="KW-0472">Membrane</keyword>
<evidence type="ECO:0000256" key="1">
    <source>
        <dbReference type="ARBA" id="ARBA00004141"/>
    </source>
</evidence>
<dbReference type="OrthoDB" id="9894770at2759"/>
<keyword evidence="8" id="KW-1185">Reference proteome</keyword>
<dbReference type="InterPro" id="IPR016697">
    <property type="entry name" value="Aquaporin_11/12"/>
</dbReference>
<dbReference type="InterPro" id="IPR023271">
    <property type="entry name" value="Aquaporin-like"/>
</dbReference>